<dbReference type="EMBL" id="QZEZ01000002">
    <property type="protein sequence ID" value="RJK96862.1"/>
    <property type="molecule type" value="Genomic_DNA"/>
</dbReference>
<protein>
    <recommendedName>
        <fullName evidence="2">AMIN-like domain-containing protein</fullName>
    </recommendedName>
</protein>
<accession>A0A3A3ZL77</accession>
<evidence type="ECO:0000313" key="4">
    <source>
        <dbReference type="Proteomes" id="UP000265614"/>
    </source>
</evidence>
<sequence length="193" mass="19726">MGVRGLAGRTGRGARRATAALGVAALLGGGAVAAAPVAGAAGCATPWGSLAERAPATTTGTVRGLRAGQHPCFDRLVVDVRGRVTGYAVRYVDQVRADGSGQVVPLRGRARLEVVVQAAGYDGQGRPTYAPARPSEAVGVGGYATFRQVAWVGSFEGQSQVGLGVRARLPFRVLVLPPVSGTSRLVVDVAHSW</sequence>
<dbReference type="Pfam" id="PF24837">
    <property type="entry name" value="AMIN-like"/>
    <property type="match status" value="1"/>
</dbReference>
<gene>
    <name evidence="3" type="ORF">D5H78_06270</name>
</gene>
<feature type="signal peptide" evidence="1">
    <location>
        <begin position="1"/>
        <end position="34"/>
    </location>
</feature>
<keyword evidence="1" id="KW-0732">Signal</keyword>
<evidence type="ECO:0000313" key="3">
    <source>
        <dbReference type="EMBL" id="RJK96862.1"/>
    </source>
</evidence>
<name>A0A3A3ZL77_9ACTN</name>
<reference evidence="3 4" key="1">
    <citation type="submission" date="2018-09" db="EMBL/GenBank/DDBJ databases">
        <title>YIM 75000 draft genome.</title>
        <authorList>
            <person name="Tang S."/>
            <person name="Feng Y."/>
        </authorList>
    </citation>
    <scope>NUCLEOTIDE SEQUENCE [LARGE SCALE GENOMIC DNA]</scope>
    <source>
        <strain evidence="3 4">YIM 75000</strain>
    </source>
</reference>
<dbReference type="InterPro" id="IPR056303">
    <property type="entry name" value="AMIN-like"/>
</dbReference>
<dbReference type="RefSeq" id="WP_119949578.1">
    <property type="nucleotide sequence ID" value="NZ_QZEZ01000002.1"/>
</dbReference>
<evidence type="ECO:0000259" key="2">
    <source>
        <dbReference type="Pfam" id="PF24837"/>
    </source>
</evidence>
<feature type="domain" description="AMIN-like" evidence="2">
    <location>
        <begin position="61"/>
        <end position="191"/>
    </location>
</feature>
<dbReference type="AlphaFoldDB" id="A0A3A3ZL77"/>
<dbReference type="OrthoDB" id="3393679at2"/>
<organism evidence="3 4">
    <name type="scientific">Vallicoccus soli</name>
    <dbReference type="NCBI Taxonomy" id="2339232"/>
    <lineage>
        <taxon>Bacteria</taxon>
        <taxon>Bacillati</taxon>
        <taxon>Actinomycetota</taxon>
        <taxon>Actinomycetes</taxon>
        <taxon>Motilibacterales</taxon>
        <taxon>Vallicoccaceae</taxon>
        <taxon>Vallicoccus</taxon>
    </lineage>
</organism>
<keyword evidence="4" id="KW-1185">Reference proteome</keyword>
<evidence type="ECO:0000256" key="1">
    <source>
        <dbReference type="SAM" id="SignalP"/>
    </source>
</evidence>
<feature type="chain" id="PRO_5038880582" description="AMIN-like domain-containing protein" evidence="1">
    <location>
        <begin position="35"/>
        <end position="193"/>
    </location>
</feature>
<proteinExistence type="predicted"/>
<comment type="caution">
    <text evidence="3">The sequence shown here is derived from an EMBL/GenBank/DDBJ whole genome shotgun (WGS) entry which is preliminary data.</text>
</comment>
<dbReference type="Proteomes" id="UP000265614">
    <property type="component" value="Unassembled WGS sequence"/>
</dbReference>